<dbReference type="SUPFAM" id="SSF52540">
    <property type="entry name" value="P-loop containing nucleoside triphosphate hydrolases"/>
    <property type="match status" value="1"/>
</dbReference>
<feature type="domain" description="DNA2/NAM7 helicase-like C-terminal" evidence="8">
    <location>
        <begin position="519"/>
        <end position="730"/>
    </location>
</feature>
<evidence type="ECO:0000256" key="5">
    <source>
        <dbReference type="ARBA" id="ARBA00022840"/>
    </source>
</evidence>
<proteinExistence type="inferred from homology"/>
<dbReference type="GO" id="GO:0005524">
    <property type="term" value="F:ATP binding"/>
    <property type="evidence" value="ECO:0007669"/>
    <property type="project" value="UniProtKB-KW"/>
</dbReference>
<feature type="region of interest" description="Disordered" evidence="6">
    <location>
        <begin position="48"/>
        <end position="78"/>
    </location>
</feature>
<evidence type="ECO:0000313" key="9">
    <source>
        <dbReference type="EMBL" id="TIA93193.1"/>
    </source>
</evidence>
<evidence type="ECO:0000256" key="3">
    <source>
        <dbReference type="ARBA" id="ARBA00022801"/>
    </source>
</evidence>
<keyword evidence="10" id="KW-1185">Reference proteome</keyword>
<keyword evidence="4" id="KW-0347">Helicase</keyword>
<comment type="similarity">
    <text evidence="1">Belongs to the DNA2/NAM7 helicase family.</text>
</comment>
<evidence type="ECO:0000256" key="1">
    <source>
        <dbReference type="ARBA" id="ARBA00007913"/>
    </source>
</evidence>
<dbReference type="InterPro" id="IPR027417">
    <property type="entry name" value="P-loop_NTPase"/>
</dbReference>
<feature type="domain" description="DNA2/NAM7 helicase helicase" evidence="7">
    <location>
        <begin position="293"/>
        <end position="511"/>
    </location>
</feature>
<dbReference type="Pfam" id="PF13087">
    <property type="entry name" value="AAA_12"/>
    <property type="match status" value="1"/>
</dbReference>
<sequence length="767" mass="85917">MASLKPPTDKALRRWVSTDSLHSTRYAWPFLSKPKSSSNLHAIQTLKLGGDESAPPMPDPAASLSTQPPVPRRSPHKKFIRPGQPLYKAVDEYVNKYAGLVKLEQHASEQRFNTRMLEWPLDKLKQEGYVITDLTGYHARKRWGKPSAIFQLQPGEHLPSHRFRKGETIKLTSMQDEARKWSGTVDSVSPTQIQLVFDRRIPIRLDEKYRVDVAIADTAFKRSMEALESLRLNPVEQAESPGNALKGTHLRDILLDGSTNYDGIFANDCWIRSWSQRYSRPDPIRVEGDPDLNLNPRQLQAVALMIGNRASLIQGPPGTGKTATISNSIKLMKKYFKIPHPIMIAAYTNVATDNIASILSKADLKITRLGHISRVAPELHKETLVAQVEAHPRYVEVKRARVQSEGLFRRATEMTGLIKEQLNEEARKQRREASRVTKEIQDDIIKSADVVCATCLGGNARELTSVDFPIVFIDEGSQATEPTTLIPLMKGCSHMSIIGDHKQLAPIITSEEASRQGLSISLFERLIETSQVPSVMLDIQYRMHPDLSEIPNTIFYNSQLVDGCTASDGTLLSGYTPPHSSFIRKDAALAFVNHDHSESRDGESTLNEGEAQVIMGMIADLFKKNEDIKGGDIGIVSPYVAQTLELLHLLNRDMYWRGLMEDILGAERVHELGDIEVKTVDGFEGREKQVIILSLTRSNERGFIGFLDDPRRANVGLTRAKRCLMVVGNARTLEQGVVGGSRETELWKELIALCRKKEAYVEERSVL</sequence>
<evidence type="ECO:0008006" key="11">
    <source>
        <dbReference type="Google" id="ProtNLM"/>
    </source>
</evidence>
<evidence type="ECO:0000313" key="10">
    <source>
        <dbReference type="Proteomes" id="UP000310189"/>
    </source>
</evidence>
<protein>
    <recommendedName>
        <fullName evidence="11">AAA+ ATPase domain-containing protein</fullName>
    </recommendedName>
</protein>
<dbReference type="Gene3D" id="3.40.50.300">
    <property type="entry name" value="P-loop containing nucleotide triphosphate hydrolases"/>
    <property type="match status" value="2"/>
</dbReference>
<dbReference type="OrthoDB" id="6513042at2759"/>
<gene>
    <name evidence="9" type="ORF">E3P99_00261</name>
</gene>
<keyword evidence="3" id="KW-0378">Hydrolase</keyword>
<keyword evidence="2" id="KW-0547">Nucleotide-binding</keyword>
<dbReference type="InterPro" id="IPR041677">
    <property type="entry name" value="DNA2/NAM7_AAA_11"/>
</dbReference>
<dbReference type="InterPro" id="IPR047187">
    <property type="entry name" value="SF1_C_Upf1"/>
</dbReference>
<dbReference type="EMBL" id="SPNW01000003">
    <property type="protein sequence ID" value="TIA93193.1"/>
    <property type="molecule type" value="Genomic_DNA"/>
</dbReference>
<evidence type="ECO:0000259" key="7">
    <source>
        <dbReference type="Pfam" id="PF13086"/>
    </source>
</evidence>
<organism evidence="9 10">
    <name type="scientific">Wallemia hederae</name>
    <dbReference type="NCBI Taxonomy" id="1540922"/>
    <lineage>
        <taxon>Eukaryota</taxon>
        <taxon>Fungi</taxon>
        <taxon>Dikarya</taxon>
        <taxon>Basidiomycota</taxon>
        <taxon>Wallemiomycotina</taxon>
        <taxon>Wallemiomycetes</taxon>
        <taxon>Wallemiales</taxon>
        <taxon>Wallemiaceae</taxon>
        <taxon>Wallemia</taxon>
    </lineage>
</organism>
<dbReference type="Gene3D" id="2.40.30.270">
    <property type="match status" value="1"/>
</dbReference>
<dbReference type="CDD" id="cd18808">
    <property type="entry name" value="SF1_C_Upf1"/>
    <property type="match status" value="1"/>
</dbReference>
<dbReference type="FunFam" id="3.40.50.300:FF:000326">
    <property type="entry name" value="P-loop containing nucleoside triphosphate hydrolase"/>
    <property type="match status" value="1"/>
</dbReference>
<comment type="caution">
    <text evidence="9">The sequence shown here is derived from an EMBL/GenBank/DDBJ whole genome shotgun (WGS) entry which is preliminary data.</text>
</comment>
<dbReference type="PANTHER" id="PTHR10887:SF495">
    <property type="entry name" value="HELICASE SENATAXIN ISOFORM X1-RELATED"/>
    <property type="match status" value="1"/>
</dbReference>
<name>A0A4V4LU85_9BASI</name>
<evidence type="ECO:0000256" key="4">
    <source>
        <dbReference type="ARBA" id="ARBA00022806"/>
    </source>
</evidence>
<dbReference type="Pfam" id="PF13086">
    <property type="entry name" value="AAA_11"/>
    <property type="match status" value="1"/>
</dbReference>
<dbReference type="Proteomes" id="UP000310189">
    <property type="component" value="Unassembled WGS sequence"/>
</dbReference>
<reference evidence="9 10" key="1">
    <citation type="submission" date="2019-03" db="EMBL/GenBank/DDBJ databases">
        <title>Sequencing 23 genomes of Wallemia ichthyophaga.</title>
        <authorList>
            <person name="Gostincar C."/>
        </authorList>
    </citation>
    <scope>NUCLEOTIDE SEQUENCE [LARGE SCALE GENOMIC DNA]</scope>
    <source>
        <strain evidence="9 10">EXF-5753</strain>
    </source>
</reference>
<dbReference type="PANTHER" id="PTHR10887">
    <property type="entry name" value="DNA2/NAM7 HELICASE FAMILY"/>
    <property type="match status" value="1"/>
</dbReference>
<dbReference type="AlphaFoldDB" id="A0A4V4LU85"/>
<accession>A0A4V4LU85</accession>
<dbReference type="GO" id="GO:0016787">
    <property type="term" value="F:hydrolase activity"/>
    <property type="evidence" value="ECO:0007669"/>
    <property type="project" value="UniProtKB-KW"/>
</dbReference>
<dbReference type="InterPro" id="IPR041679">
    <property type="entry name" value="DNA2/NAM7-like_C"/>
</dbReference>
<dbReference type="GO" id="GO:0004386">
    <property type="term" value="F:helicase activity"/>
    <property type="evidence" value="ECO:0007669"/>
    <property type="project" value="UniProtKB-KW"/>
</dbReference>
<evidence type="ECO:0000256" key="6">
    <source>
        <dbReference type="SAM" id="MobiDB-lite"/>
    </source>
</evidence>
<evidence type="ECO:0000256" key="2">
    <source>
        <dbReference type="ARBA" id="ARBA00022741"/>
    </source>
</evidence>
<dbReference type="GO" id="GO:0005694">
    <property type="term" value="C:chromosome"/>
    <property type="evidence" value="ECO:0007669"/>
    <property type="project" value="UniProtKB-ARBA"/>
</dbReference>
<dbReference type="InterPro" id="IPR045055">
    <property type="entry name" value="DNA2/NAM7-like"/>
</dbReference>
<evidence type="ECO:0000259" key="8">
    <source>
        <dbReference type="Pfam" id="PF13087"/>
    </source>
</evidence>
<keyword evidence="5" id="KW-0067">ATP-binding</keyword>